<dbReference type="Gene3D" id="3.90.730.10">
    <property type="entry name" value="Ribonuclease T2-like"/>
    <property type="match status" value="1"/>
</dbReference>
<dbReference type="PROSITE" id="PS00530">
    <property type="entry name" value="RNASE_T2_1"/>
    <property type="match status" value="1"/>
</dbReference>
<evidence type="ECO:0000313" key="6">
    <source>
        <dbReference type="Proteomes" id="UP000246352"/>
    </source>
</evidence>
<dbReference type="GO" id="GO:0003723">
    <property type="term" value="F:RNA binding"/>
    <property type="evidence" value="ECO:0007669"/>
    <property type="project" value="InterPro"/>
</dbReference>
<dbReference type="InterPro" id="IPR018188">
    <property type="entry name" value="RNase_T2_His_AS_1"/>
</dbReference>
<organism evidence="5 6">
    <name type="scientific">Hoeflea marina</name>
    <dbReference type="NCBI Taxonomy" id="274592"/>
    <lineage>
        <taxon>Bacteria</taxon>
        <taxon>Pseudomonadati</taxon>
        <taxon>Pseudomonadota</taxon>
        <taxon>Alphaproteobacteria</taxon>
        <taxon>Hyphomicrobiales</taxon>
        <taxon>Rhizobiaceae</taxon>
        <taxon>Hoeflea</taxon>
    </lineage>
</organism>
<name>A0A317PPA4_9HYPH</name>
<evidence type="ECO:0000256" key="4">
    <source>
        <dbReference type="SAM" id="SignalP"/>
    </source>
</evidence>
<feature type="chain" id="PRO_5016256783" evidence="4">
    <location>
        <begin position="35"/>
        <end position="251"/>
    </location>
</feature>
<feature type="compositionally biased region" description="Low complexity" evidence="3">
    <location>
        <begin position="37"/>
        <end position="46"/>
    </location>
</feature>
<keyword evidence="4" id="KW-0732">Signal</keyword>
<comment type="caution">
    <text evidence="5">The sequence shown here is derived from an EMBL/GenBank/DDBJ whole genome shotgun (WGS) entry which is preliminary data.</text>
</comment>
<protein>
    <submittedName>
        <fullName evidence="5">Ribonuclease T2</fullName>
    </submittedName>
</protein>
<proteinExistence type="inferred from homology"/>
<dbReference type="SUPFAM" id="SSF55895">
    <property type="entry name" value="Ribonuclease Rh-like"/>
    <property type="match status" value="1"/>
</dbReference>
<dbReference type="GO" id="GO:0006401">
    <property type="term" value="P:RNA catabolic process"/>
    <property type="evidence" value="ECO:0007669"/>
    <property type="project" value="UniProtKB-ARBA"/>
</dbReference>
<dbReference type="AlphaFoldDB" id="A0A317PPA4"/>
<dbReference type="Pfam" id="PF00445">
    <property type="entry name" value="Ribonuclease_T2"/>
    <property type="match status" value="1"/>
</dbReference>
<evidence type="ECO:0000256" key="3">
    <source>
        <dbReference type="SAM" id="MobiDB-lite"/>
    </source>
</evidence>
<accession>A0A317PPA4</accession>
<keyword evidence="6" id="KW-1185">Reference proteome</keyword>
<feature type="signal peptide" evidence="4">
    <location>
        <begin position="1"/>
        <end position="34"/>
    </location>
</feature>
<dbReference type="EMBL" id="QGTR01000001">
    <property type="protein sequence ID" value="PWW03338.1"/>
    <property type="molecule type" value="Genomic_DNA"/>
</dbReference>
<comment type="similarity">
    <text evidence="1 2">Belongs to the RNase T2 family.</text>
</comment>
<dbReference type="CDD" id="cd01062">
    <property type="entry name" value="RNase_T2_prok"/>
    <property type="match status" value="1"/>
</dbReference>
<dbReference type="InterPro" id="IPR036430">
    <property type="entry name" value="RNase_T2-like_sf"/>
</dbReference>
<evidence type="ECO:0000256" key="1">
    <source>
        <dbReference type="ARBA" id="ARBA00007469"/>
    </source>
</evidence>
<evidence type="ECO:0000256" key="2">
    <source>
        <dbReference type="RuleBase" id="RU004328"/>
    </source>
</evidence>
<dbReference type="PANTHER" id="PTHR11240:SF22">
    <property type="entry name" value="RIBONUCLEASE T2"/>
    <property type="match status" value="1"/>
</dbReference>
<evidence type="ECO:0000313" key="5">
    <source>
        <dbReference type="EMBL" id="PWW03338.1"/>
    </source>
</evidence>
<gene>
    <name evidence="5" type="ORF">DFR52_10118</name>
</gene>
<dbReference type="GO" id="GO:0033897">
    <property type="term" value="F:ribonuclease T2 activity"/>
    <property type="evidence" value="ECO:0007669"/>
    <property type="project" value="InterPro"/>
</dbReference>
<reference evidence="5 6" key="1">
    <citation type="submission" date="2018-05" db="EMBL/GenBank/DDBJ databases">
        <title>Genomic Encyclopedia of Type Strains, Phase IV (KMG-IV): sequencing the most valuable type-strain genomes for metagenomic binning, comparative biology and taxonomic classification.</title>
        <authorList>
            <person name="Goeker M."/>
        </authorList>
    </citation>
    <scope>NUCLEOTIDE SEQUENCE [LARGE SCALE GENOMIC DNA]</scope>
    <source>
        <strain evidence="5 6">DSM 16791</strain>
    </source>
</reference>
<sequence>MPLGALSAVTVGSLLRPVAAAAALLVALSGCSDADGGDTATQDAAAPRASQTSQPSPVPADLPRGKGFDFYVLALSWSPSYCLGADAGGGGQCASGRELGFVVHGLWPQFEHGYPQYCASALSERVTEAAGAPMLDLVPSMGLLGHMWRKHGLCAGLSQQDFFRVTRAARARIAIPQVFADSPRNLSSTAAESAFVDANPGMSRTGIAAVCKGGRLQEVRICLTHALEFRACREVDAAGCQAGSLAVPPPR</sequence>
<dbReference type="Proteomes" id="UP000246352">
    <property type="component" value="Unassembled WGS sequence"/>
</dbReference>
<dbReference type="PANTHER" id="PTHR11240">
    <property type="entry name" value="RIBONUCLEASE T2"/>
    <property type="match status" value="1"/>
</dbReference>
<dbReference type="InterPro" id="IPR039378">
    <property type="entry name" value="RNase_T2_prok"/>
</dbReference>
<dbReference type="InterPro" id="IPR001568">
    <property type="entry name" value="RNase_T2-like"/>
</dbReference>
<feature type="region of interest" description="Disordered" evidence="3">
    <location>
        <begin position="37"/>
        <end position="61"/>
    </location>
</feature>